<organism evidence="6 7">
    <name type="scientific">Dendrothele bispora (strain CBS 962.96)</name>
    <dbReference type="NCBI Taxonomy" id="1314807"/>
    <lineage>
        <taxon>Eukaryota</taxon>
        <taxon>Fungi</taxon>
        <taxon>Dikarya</taxon>
        <taxon>Basidiomycota</taxon>
        <taxon>Agaricomycotina</taxon>
        <taxon>Agaricomycetes</taxon>
        <taxon>Agaricomycetidae</taxon>
        <taxon>Agaricales</taxon>
        <taxon>Agaricales incertae sedis</taxon>
        <taxon>Dendrothele</taxon>
    </lineage>
</organism>
<sequence>TPIYAFFDPTPTIEYRKENRRCLVIAKTREVVRYLDTSDAGSTSNMRKHAKICWSEEIVKEADEAKDIDEARKLTKGAVKDGDITVSFQKKGNGKVTYSYRQHTRAETRYIELVRWVCESKRPFAIVADRGFNCLMKTGRPHYYLPHPTTVARDVKTVFAKTRKRVSKMLQEYDSNINCCIDTWTSPNH</sequence>
<dbReference type="PANTHER" id="PTHR46481">
    <property type="entry name" value="ZINC FINGER BED DOMAIN-CONTAINING PROTEIN 4"/>
    <property type="match status" value="1"/>
</dbReference>
<comment type="subcellular location">
    <subcellularLocation>
        <location evidence="1">Nucleus</location>
    </subcellularLocation>
</comment>
<keyword evidence="2" id="KW-0479">Metal-binding</keyword>
<feature type="non-terminal residue" evidence="6">
    <location>
        <position position="1"/>
    </location>
</feature>
<dbReference type="GO" id="GO:0005634">
    <property type="term" value="C:nucleus"/>
    <property type="evidence" value="ECO:0007669"/>
    <property type="project" value="UniProtKB-SubCell"/>
</dbReference>
<keyword evidence="7" id="KW-1185">Reference proteome</keyword>
<keyword evidence="5" id="KW-0539">Nucleus</keyword>
<evidence type="ECO:0000256" key="5">
    <source>
        <dbReference type="ARBA" id="ARBA00023242"/>
    </source>
</evidence>
<keyword evidence="4" id="KW-0862">Zinc</keyword>
<gene>
    <name evidence="6" type="ORF">K435DRAFT_569165</name>
</gene>
<dbReference type="AlphaFoldDB" id="A0A4S8LVJ5"/>
<reference evidence="6 7" key="1">
    <citation type="journal article" date="2019" name="Nat. Ecol. Evol.">
        <title>Megaphylogeny resolves global patterns of mushroom evolution.</title>
        <authorList>
            <person name="Varga T."/>
            <person name="Krizsan K."/>
            <person name="Foldi C."/>
            <person name="Dima B."/>
            <person name="Sanchez-Garcia M."/>
            <person name="Sanchez-Ramirez S."/>
            <person name="Szollosi G.J."/>
            <person name="Szarkandi J.G."/>
            <person name="Papp V."/>
            <person name="Albert L."/>
            <person name="Andreopoulos W."/>
            <person name="Angelini C."/>
            <person name="Antonin V."/>
            <person name="Barry K.W."/>
            <person name="Bougher N.L."/>
            <person name="Buchanan P."/>
            <person name="Buyck B."/>
            <person name="Bense V."/>
            <person name="Catcheside P."/>
            <person name="Chovatia M."/>
            <person name="Cooper J."/>
            <person name="Damon W."/>
            <person name="Desjardin D."/>
            <person name="Finy P."/>
            <person name="Geml J."/>
            <person name="Haridas S."/>
            <person name="Hughes K."/>
            <person name="Justo A."/>
            <person name="Karasinski D."/>
            <person name="Kautmanova I."/>
            <person name="Kiss B."/>
            <person name="Kocsube S."/>
            <person name="Kotiranta H."/>
            <person name="LaButti K.M."/>
            <person name="Lechner B.E."/>
            <person name="Liimatainen K."/>
            <person name="Lipzen A."/>
            <person name="Lukacs Z."/>
            <person name="Mihaltcheva S."/>
            <person name="Morgado L.N."/>
            <person name="Niskanen T."/>
            <person name="Noordeloos M.E."/>
            <person name="Ohm R.A."/>
            <person name="Ortiz-Santana B."/>
            <person name="Ovrebo C."/>
            <person name="Racz N."/>
            <person name="Riley R."/>
            <person name="Savchenko A."/>
            <person name="Shiryaev A."/>
            <person name="Soop K."/>
            <person name="Spirin V."/>
            <person name="Szebenyi C."/>
            <person name="Tomsovsky M."/>
            <person name="Tulloss R.E."/>
            <person name="Uehling J."/>
            <person name="Grigoriev I.V."/>
            <person name="Vagvolgyi C."/>
            <person name="Papp T."/>
            <person name="Martin F.M."/>
            <person name="Miettinen O."/>
            <person name="Hibbett D.S."/>
            <person name="Nagy L.G."/>
        </authorList>
    </citation>
    <scope>NUCLEOTIDE SEQUENCE [LARGE SCALE GENOMIC DNA]</scope>
    <source>
        <strain evidence="6 7">CBS 962.96</strain>
    </source>
</reference>
<dbReference type="EMBL" id="ML179250">
    <property type="protein sequence ID" value="THU93381.1"/>
    <property type="molecule type" value="Genomic_DNA"/>
</dbReference>
<evidence type="ECO:0000256" key="4">
    <source>
        <dbReference type="ARBA" id="ARBA00022833"/>
    </source>
</evidence>
<feature type="non-terminal residue" evidence="6">
    <location>
        <position position="189"/>
    </location>
</feature>
<protein>
    <submittedName>
        <fullName evidence="6">Uncharacterized protein</fullName>
    </submittedName>
</protein>
<evidence type="ECO:0000256" key="3">
    <source>
        <dbReference type="ARBA" id="ARBA00022771"/>
    </source>
</evidence>
<proteinExistence type="predicted"/>
<dbReference type="Proteomes" id="UP000297245">
    <property type="component" value="Unassembled WGS sequence"/>
</dbReference>
<name>A0A4S8LVJ5_DENBC</name>
<accession>A0A4S8LVJ5</accession>
<evidence type="ECO:0000256" key="1">
    <source>
        <dbReference type="ARBA" id="ARBA00004123"/>
    </source>
</evidence>
<dbReference type="InterPro" id="IPR052035">
    <property type="entry name" value="ZnF_BED_domain_contain"/>
</dbReference>
<dbReference type="SUPFAM" id="SSF140996">
    <property type="entry name" value="Hermes dimerisation domain"/>
    <property type="match status" value="1"/>
</dbReference>
<dbReference type="GO" id="GO:0008270">
    <property type="term" value="F:zinc ion binding"/>
    <property type="evidence" value="ECO:0007669"/>
    <property type="project" value="UniProtKB-KW"/>
</dbReference>
<keyword evidence="3" id="KW-0863">Zinc-finger</keyword>
<dbReference type="PANTHER" id="PTHR46481:SF10">
    <property type="entry name" value="ZINC FINGER BED DOMAIN-CONTAINING PROTEIN 39"/>
    <property type="match status" value="1"/>
</dbReference>
<evidence type="ECO:0000256" key="2">
    <source>
        <dbReference type="ARBA" id="ARBA00022723"/>
    </source>
</evidence>
<evidence type="ECO:0000313" key="6">
    <source>
        <dbReference type="EMBL" id="THU93381.1"/>
    </source>
</evidence>
<dbReference type="OrthoDB" id="2677917at2759"/>
<evidence type="ECO:0000313" key="7">
    <source>
        <dbReference type="Proteomes" id="UP000297245"/>
    </source>
</evidence>